<reference evidence="2" key="1">
    <citation type="submission" date="2022-01" db="EMBL/GenBank/DDBJ databases">
        <authorList>
            <person name="King R."/>
        </authorList>
    </citation>
    <scope>NUCLEOTIDE SEQUENCE</scope>
</reference>
<feature type="region of interest" description="Disordered" evidence="1">
    <location>
        <begin position="48"/>
        <end position="73"/>
    </location>
</feature>
<gene>
    <name evidence="2" type="ORF">PHAECO_LOCUS9751</name>
</gene>
<keyword evidence="3" id="KW-1185">Reference proteome</keyword>
<dbReference type="EMBL" id="OU896711">
    <property type="protein sequence ID" value="CAH1170970.1"/>
    <property type="molecule type" value="Genomic_DNA"/>
</dbReference>
<reference evidence="2" key="2">
    <citation type="submission" date="2022-10" db="EMBL/GenBank/DDBJ databases">
        <authorList>
            <consortium name="ENA_rothamsted_submissions"/>
            <consortium name="culmorum"/>
            <person name="King R."/>
        </authorList>
    </citation>
    <scope>NUCLEOTIDE SEQUENCE</scope>
</reference>
<evidence type="ECO:0000313" key="3">
    <source>
        <dbReference type="Proteomes" id="UP001153737"/>
    </source>
</evidence>
<organism evidence="2 3">
    <name type="scientific">Phaedon cochleariae</name>
    <name type="common">Mustard beetle</name>
    <dbReference type="NCBI Taxonomy" id="80249"/>
    <lineage>
        <taxon>Eukaryota</taxon>
        <taxon>Metazoa</taxon>
        <taxon>Ecdysozoa</taxon>
        <taxon>Arthropoda</taxon>
        <taxon>Hexapoda</taxon>
        <taxon>Insecta</taxon>
        <taxon>Pterygota</taxon>
        <taxon>Neoptera</taxon>
        <taxon>Endopterygota</taxon>
        <taxon>Coleoptera</taxon>
        <taxon>Polyphaga</taxon>
        <taxon>Cucujiformia</taxon>
        <taxon>Chrysomeloidea</taxon>
        <taxon>Chrysomelidae</taxon>
        <taxon>Chrysomelinae</taxon>
        <taxon>Chrysomelini</taxon>
        <taxon>Phaedon</taxon>
    </lineage>
</organism>
<dbReference type="Proteomes" id="UP001153737">
    <property type="component" value="Chromosome 5"/>
</dbReference>
<feature type="compositionally biased region" description="Acidic residues" evidence="1">
    <location>
        <begin position="310"/>
        <end position="343"/>
    </location>
</feature>
<accession>A0A9P0DRP9</accession>
<proteinExistence type="predicted"/>
<dbReference type="AlphaFoldDB" id="A0A9P0DRP9"/>
<name>A0A9P0DRP9_PHACE</name>
<dbReference type="OrthoDB" id="6772299at2759"/>
<feature type="compositionally biased region" description="Acidic residues" evidence="1">
    <location>
        <begin position="48"/>
        <end position="65"/>
    </location>
</feature>
<sequence>MSVPVETCTQVLSKCKHSARRAIIRLSFFVCVSSYVLSDADDEQLFGESSDEYVPSSDDESDDSTELPPARKRAKVVDTKKVQSILPKPSTPKCSLKGLDAITHILLANIKRGVIPTQFLSRIQQGIYEDLGKNVSFREEAIKLCYQKYGGEISSRNIAEVFRRWLRQILPEALRLHLTVMQAAGSGLTVYSTIIEAIKSYPDFDWAKISKILEDDWNKFRAAAMLINNDPWVAKELKTQISGDTAIAKYAGWPARIPHQVMISQMILDYASQRGEAVTDEMIRDRERQPRYRNLMRLVVDMNILTVENALEESDVEEDEDGDEEEEDALADVEDQENQANDDGENRRGNVEENAPQ</sequence>
<evidence type="ECO:0000256" key="1">
    <source>
        <dbReference type="SAM" id="MobiDB-lite"/>
    </source>
</evidence>
<feature type="region of interest" description="Disordered" evidence="1">
    <location>
        <begin position="309"/>
        <end position="357"/>
    </location>
</feature>
<protein>
    <submittedName>
        <fullName evidence="2">Uncharacterized protein</fullName>
    </submittedName>
</protein>
<evidence type="ECO:0000313" key="2">
    <source>
        <dbReference type="EMBL" id="CAH1170970.1"/>
    </source>
</evidence>